<dbReference type="PIRSF" id="PIRSF006577">
    <property type="entry name" value="UCP006577"/>
    <property type="match status" value="1"/>
</dbReference>
<dbReference type="Proteomes" id="UP000009296">
    <property type="component" value="Chromosome"/>
</dbReference>
<dbReference type="EMBL" id="CP002792">
    <property type="protein sequence ID" value="AEH06092.1"/>
    <property type="molecule type" value="Genomic_DNA"/>
</dbReference>
<gene>
    <name evidence="1" type="ordered locus">Metok_0096</name>
</gene>
<dbReference type="AlphaFoldDB" id="F8AMW9"/>
<dbReference type="HOGENOM" id="CLU_159086_1_0_2"/>
<protein>
    <submittedName>
        <fullName evidence="1">Uncharacterized conserved protein UCP006577</fullName>
    </submittedName>
</protein>
<name>F8AMW9_METOI</name>
<accession>F8AMW9</accession>
<dbReference type="STRING" id="647113.Metok_0096"/>
<dbReference type="GeneID" id="10772212"/>
<dbReference type="eggNOG" id="arCOG04844">
    <property type="taxonomic scope" value="Archaea"/>
</dbReference>
<organism evidence="1 2">
    <name type="scientific">Methanothermococcus okinawensis (strain DSM 14208 / JCM 11175 / IH1)</name>
    <dbReference type="NCBI Taxonomy" id="647113"/>
    <lineage>
        <taxon>Archaea</taxon>
        <taxon>Methanobacteriati</taxon>
        <taxon>Methanobacteriota</taxon>
        <taxon>Methanomada group</taxon>
        <taxon>Methanococci</taxon>
        <taxon>Methanococcales</taxon>
        <taxon>Methanococcaceae</taxon>
        <taxon>Methanothermococcus</taxon>
    </lineage>
</organism>
<dbReference type="RefSeq" id="WP_013866278.1">
    <property type="nucleotide sequence ID" value="NC_015636.1"/>
</dbReference>
<dbReference type="InterPro" id="IPR012031">
    <property type="entry name" value="MTH0776-like"/>
</dbReference>
<proteinExistence type="predicted"/>
<dbReference type="KEGG" id="mok:Metok_0096"/>
<dbReference type="OrthoDB" id="109565at2157"/>
<reference evidence="1" key="1">
    <citation type="submission" date="2011-05" db="EMBL/GenBank/DDBJ databases">
        <title>Complete sequence of chromosome of Methanothermococcus okinawensis IH1.</title>
        <authorList>
            <consortium name="US DOE Joint Genome Institute"/>
            <person name="Lucas S."/>
            <person name="Han J."/>
            <person name="Lapidus A."/>
            <person name="Cheng J.-F."/>
            <person name="Goodwin L."/>
            <person name="Pitluck S."/>
            <person name="Peters L."/>
            <person name="Mikhailova N."/>
            <person name="Held B."/>
            <person name="Han C."/>
            <person name="Tapia R."/>
            <person name="Land M."/>
            <person name="Hauser L."/>
            <person name="Kyrpides N."/>
            <person name="Ivanova N."/>
            <person name="Pagani I."/>
            <person name="Sieprawska-Lupa M."/>
            <person name="Takai K."/>
            <person name="Miyazaki J."/>
            <person name="Whitman W."/>
            <person name="Woyke T."/>
        </authorList>
    </citation>
    <scope>NUCLEOTIDE SEQUENCE</scope>
    <source>
        <strain evidence="1">IH1</strain>
    </source>
</reference>
<sequence length="110" mass="12919">MACIDNYNYEILLKGSFRECAEYIKNNYKNIRDLNAGEEVIEGVMLIGKPPIPIAYEGDYIIFPYTKPCYGSFVLKVPLKEYLKSEKKKYKDMNKDKKDDKSILSKLKFW</sequence>
<dbReference type="Pfam" id="PF08979">
    <property type="entry name" value="DUF1894"/>
    <property type="match status" value="1"/>
</dbReference>
<evidence type="ECO:0000313" key="1">
    <source>
        <dbReference type="EMBL" id="AEH06092.1"/>
    </source>
</evidence>
<keyword evidence="2" id="KW-1185">Reference proteome</keyword>
<evidence type="ECO:0000313" key="2">
    <source>
        <dbReference type="Proteomes" id="UP000009296"/>
    </source>
</evidence>